<keyword evidence="1" id="KW-0732">Signal</keyword>
<reference evidence="2 3" key="1">
    <citation type="submission" date="2021-03" db="EMBL/GenBank/DDBJ databases">
        <title>Sequencing the genomes of 1000 actinobacteria strains.</title>
        <authorList>
            <person name="Klenk H.-P."/>
        </authorList>
    </citation>
    <scope>NUCLEOTIDE SEQUENCE [LARGE SCALE GENOMIC DNA]</scope>
    <source>
        <strain evidence="2 3">DSM 46670</strain>
    </source>
</reference>
<comment type="caution">
    <text evidence="2">The sequence shown here is derived from an EMBL/GenBank/DDBJ whole genome shotgun (WGS) entry which is preliminary data.</text>
</comment>
<dbReference type="EMBL" id="JAGINW010000001">
    <property type="protein sequence ID" value="MBP2329334.1"/>
    <property type="molecule type" value="Genomic_DNA"/>
</dbReference>
<feature type="chain" id="PRO_5047290683" description="Secreted protein" evidence="1">
    <location>
        <begin position="28"/>
        <end position="83"/>
    </location>
</feature>
<evidence type="ECO:0000313" key="2">
    <source>
        <dbReference type="EMBL" id="MBP2329334.1"/>
    </source>
</evidence>
<organism evidence="2 3">
    <name type="scientific">Kibdelosporangium banguiense</name>
    <dbReference type="NCBI Taxonomy" id="1365924"/>
    <lineage>
        <taxon>Bacteria</taxon>
        <taxon>Bacillati</taxon>
        <taxon>Actinomycetota</taxon>
        <taxon>Actinomycetes</taxon>
        <taxon>Pseudonocardiales</taxon>
        <taxon>Pseudonocardiaceae</taxon>
        <taxon>Kibdelosporangium</taxon>
    </lineage>
</organism>
<protein>
    <recommendedName>
        <fullName evidence="4">Secreted protein</fullName>
    </recommendedName>
</protein>
<dbReference type="RefSeq" id="WP_209646142.1">
    <property type="nucleotide sequence ID" value="NZ_JAGINW010000001.1"/>
</dbReference>
<keyword evidence="3" id="KW-1185">Reference proteome</keyword>
<evidence type="ECO:0000313" key="3">
    <source>
        <dbReference type="Proteomes" id="UP001519332"/>
    </source>
</evidence>
<evidence type="ECO:0000256" key="1">
    <source>
        <dbReference type="SAM" id="SignalP"/>
    </source>
</evidence>
<sequence>MLRVVTKLFTAMIVVAGLAVFTPPTAAATTSGMWFRSGSWPTNEQCQPIKDEVSAGGNLTNPRFGEPCSHDSAGYYFKSYQEF</sequence>
<gene>
    <name evidence="2" type="ORF">JOF56_009719</name>
</gene>
<feature type="signal peptide" evidence="1">
    <location>
        <begin position="1"/>
        <end position="27"/>
    </location>
</feature>
<evidence type="ECO:0008006" key="4">
    <source>
        <dbReference type="Google" id="ProtNLM"/>
    </source>
</evidence>
<proteinExistence type="predicted"/>
<name>A0ABS4TZE3_9PSEU</name>
<dbReference type="Proteomes" id="UP001519332">
    <property type="component" value="Unassembled WGS sequence"/>
</dbReference>
<accession>A0ABS4TZE3</accession>